<dbReference type="EMBL" id="AP026800">
    <property type="protein sequence ID" value="BDR54541.1"/>
    <property type="molecule type" value="Genomic_DNA"/>
</dbReference>
<gene>
    <name evidence="1" type="ORF">KIMH_06520</name>
</gene>
<evidence type="ECO:0000313" key="2">
    <source>
        <dbReference type="Proteomes" id="UP001321748"/>
    </source>
</evidence>
<organism evidence="1 2">
    <name type="scientific">Bombiscardovia apis</name>
    <dbReference type="NCBI Taxonomy" id="2932182"/>
    <lineage>
        <taxon>Bacteria</taxon>
        <taxon>Bacillati</taxon>
        <taxon>Actinomycetota</taxon>
        <taxon>Actinomycetes</taxon>
        <taxon>Bifidobacteriales</taxon>
        <taxon>Bifidobacteriaceae</taxon>
        <taxon>Bombiscardovia</taxon>
    </lineage>
</organism>
<name>A0ABM8BC96_9BIFI</name>
<accession>A0ABM8BC96</accession>
<evidence type="ECO:0000313" key="1">
    <source>
        <dbReference type="EMBL" id="BDR54541.1"/>
    </source>
</evidence>
<dbReference type="Proteomes" id="UP001321748">
    <property type="component" value="Chromosome"/>
</dbReference>
<keyword evidence="2" id="KW-1185">Reference proteome</keyword>
<sequence>MNGKVVTASSGTVPTKIAPELQAYADKLGGLGVKNFMWKYIRALC</sequence>
<proteinExistence type="predicted"/>
<protein>
    <submittedName>
        <fullName evidence="1">Uncharacterized protein</fullName>
    </submittedName>
</protein>
<reference evidence="1 2" key="1">
    <citation type="journal article" date="2023" name="Microbiol. Spectr.">
        <title>Symbiosis of Carpenter Bees with Uncharacterized Lactic Acid Bacteria Showing NAD Auxotrophy.</title>
        <authorList>
            <person name="Kawasaki S."/>
            <person name="Ozawa K."/>
            <person name="Mori T."/>
            <person name="Yamamoto A."/>
            <person name="Ito M."/>
            <person name="Ohkuma M."/>
            <person name="Sakamoto M."/>
            <person name="Matsutani M."/>
        </authorList>
    </citation>
    <scope>NUCLEOTIDE SEQUENCE [LARGE SCALE GENOMIC DNA]</scope>
    <source>
        <strain evidence="1 2">KimH</strain>
    </source>
</reference>